<proteinExistence type="predicted"/>
<evidence type="ECO:0000259" key="1">
    <source>
        <dbReference type="Pfam" id="PF00535"/>
    </source>
</evidence>
<dbReference type="OrthoDB" id="9788101at2"/>
<dbReference type="Pfam" id="PF00535">
    <property type="entry name" value="Glycos_transf_2"/>
    <property type="match status" value="1"/>
</dbReference>
<protein>
    <recommendedName>
        <fullName evidence="1">Glycosyltransferase 2-like domain-containing protein</fullName>
    </recommendedName>
</protein>
<dbReference type="PANTHER" id="PTHR22916">
    <property type="entry name" value="GLYCOSYLTRANSFERASE"/>
    <property type="match status" value="1"/>
</dbReference>
<name>F5ISD5_9BACT</name>
<accession>F5ISD5</accession>
<evidence type="ECO:0000313" key="3">
    <source>
        <dbReference type="Proteomes" id="UP000004913"/>
    </source>
</evidence>
<gene>
    <name evidence="2" type="ORF">HMPREF9455_00002</name>
</gene>
<dbReference type="AlphaFoldDB" id="F5ISD5"/>
<dbReference type="EMBL" id="ADLV01000002">
    <property type="protein sequence ID" value="EGK01880.1"/>
    <property type="molecule type" value="Genomic_DNA"/>
</dbReference>
<dbReference type="STRING" id="742766.HMPREF9455_00002"/>
<dbReference type="eggNOG" id="COG1215">
    <property type="taxonomic scope" value="Bacteria"/>
</dbReference>
<dbReference type="CDD" id="cd06433">
    <property type="entry name" value="GT_2_WfgS_like"/>
    <property type="match status" value="1"/>
</dbReference>
<evidence type="ECO:0000313" key="2">
    <source>
        <dbReference type="EMBL" id="EGK01880.1"/>
    </source>
</evidence>
<keyword evidence="3" id="KW-1185">Reference proteome</keyword>
<reference evidence="2 3" key="1">
    <citation type="submission" date="2011-04" db="EMBL/GenBank/DDBJ databases">
        <title>The Genome Sequence of Dysgonomonas gadei ATCC BAA-286.</title>
        <authorList>
            <consortium name="The Broad Institute Genome Sequencing Platform"/>
            <person name="Earl A."/>
            <person name="Ward D."/>
            <person name="Feldgarden M."/>
            <person name="Gevers D."/>
            <person name="Pudlo N."/>
            <person name="Martens E."/>
            <person name="Allen-Vercoe E."/>
            <person name="Young S.K."/>
            <person name="Zeng Q."/>
            <person name="Gargeya S."/>
            <person name="Fitzgerald M."/>
            <person name="Haas B."/>
            <person name="Abouelleil A."/>
            <person name="Alvarado L."/>
            <person name="Arachchi H.M."/>
            <person name="Berlin A."/>
            <person name="Brown A."/>
            <person name="Chapman S.B."/>
            <person name="Chen Z."/>
            <person name="Dunbar C."/>
            <person name="Freedman E."/>
            <person name="Gearin G."/>
            <person name="Gellesch M."/>
            <person name="Goldberg J."/>
            <person name="Griggs A."/>
            <person name="Gujja S."/>
            <person name="Heiman D."/>
            <person name="Howarth C."/>
            <person name="Larson L."/>
            <person name="Lui A."/>
            <person name="MacDonald P.J.P."/>
            <person name="Mehta T."/>
            <person name="Montmayeur A."/>
            <person name="Murphy C."/>
            <person name="Neiman D."/>
            <person name="Pearson M."/>
            <person name="Priest M."/>
            <person name="Roberts A."/>
            <person name="Saif S."/>
            <person name="Shea T."/>
            <person name="Shenoy N."/>
            <person name="Sisk P."/>
            <person name="Stolte C."/>
            <person name="Sykes S."/>
            <person name="Yandava C."/>
            <person name="Wortman J."/>
            <person name="Nusbaum C."/>
            <person name="Birren B."/>
        </authorList>
    </citation>
    <scope>NUCLEOTIDE SEQUENCE [LARGE SCALE GENOMIC DNA]</scope>
    <source>
        <strain evidence="2 3">ATCC BAA-286</strain>
    </source>
</reference>
<dbReference type="GO" id="GO:0016758">
    <property type="term" value="F:hexosyltransferase activity"/>
    <property type="evidence" value="ECO:0007669"/>
    <property type="project" value="UniProtKB-ARBA"/>
</dbReference>
<dbReference type="Proteomes" id="UP000004913">
    <property type="component" value="Unassembled WGS sequence"/>
</dbReference>
<dbReference type="InterPro" id="IPR001173">
    <property type="entry name" value="Glyco_trans_2-like"/>
</dbReference>
<feature type="domain" description="Glycosyltransferase 2-like" evidence="1">
    <location>
        <begin position="5"/>
        <end position="128"/>
    </location>
</feature>
<dbReference type="InterPro" id="IPR029044">
    <property type="entry name" value="Nucleotide-diphossugar_trans"/>
</dbReference>
<comment type="caution">
    <text evidence="2">The sequence shown here is derived from an EMBL/GenBank/DDBJ whole genome shotgun (WGS) entry which is preliminary data.</text>
</comment>
<dbReference type="Gene3D" id="3.90.550.10">
    <property type="entry name" value="Spore Coat Polysaccharide Biosynthesis Protein SpsA, Chain A"/>
    <property type="match status" value="1"/>
</dbReference>
<dbReference type="RefSeq" id="WP_006797502.1">
    <property type="nucleotide sequence ID" value="NZ_GL891979.1"/>
</dbReference>
<dbReference type="SUPFAM" id="SSF53448">
    <property type="entry name" value="Nucleotide-diphospho-sugar transferases"/>
    <property type="match status" value="1"/>
</dbReference>
<dbReference type="HOGENOM" id="CLU_025996_21_1_10"/>
<organism evidence="2 3">
    <name type="scientific">Dysgonomonas gadei ATCC BAA-286</name>
    <dbReference type="NCBI Taxonomy" id="742766"/>
    <lineage>
        <taxon>Bacteria</taxon>
        <taxon>Pseudomonadati</taxon>
        <taxon>Bacteroidota</taxon>
        <taxon>Bacteroidia</taxon>
        <taxon>Bacteroidales</taxon>
        <taxon>Dysgonomonadaceae</taxon>
        <taxon>Dysgonomonas</taxon>
    </lineage>
</organism>
<sequence length="252" mass="28964">MPKISIITPTYNSENTIHGTIEALLRQTFSDFEYIIVDGVSKDNTVEKIKSYIPAFEQKGVSVRILSEPDKGVYDAMNKGIALAQGELVGITNSDDWYEDNALEVMWDKFTDGEVNRSNCMIYGIERVWKDDKIFNVQRRGAAFISESVLPHSTFFVSKAVYDKFRAFDLSVKVLADYDFICRCASQGVSLEEVDVVISNFRLGGISSSYFDFYSDYYEIKHKYGFIDNKKYKELKFVLKVKKLINKVAKRW</sequence>
<dbReference type="PANTHER" id="PTHR22916:SF67">
    <property type="entry name" value="COLANIC ACID BIOSYNTHESIS GLYCOSYL TRANSFERASE WCAE-RELATED"/>
    <property type="match status" value="1"/>
</dbReference>